<dbReference type="PATRIC" id="fig|762836.4.peg.1552"/>
<dbReference type="SUPFAM" id="SSF53098">
    <property type="entry name" value="Ribonuclease H-like"/>
    <property type="match status" value="1"/>
</dbReference>
<evidence type="ECO:0000313" key="4">
    <source>
        <dbReference type="EMBL" id="OFA05372.1"/>
    </source>
</evidence>
<dbReference type="InterPro" id="IPR014737">
    <property type="entry name" value="Transposase_Tn5-like_C"/>
</dbReference>
<dbReference type="InterPro" id="IPR054836">
    <property type="entry name" value="Tn5_transposase"/>
</dbReference>
<dbReference type="InterPro" id="IPR003201">
    <property type="entry name" value="Transposase_Tn5"/>
</dbReference>
<feature type="domain" description="Transposase IS4-like" evidence="1">
    <location>
        <begin position="270"/>
        <end position="316"/>
    </location>
</feature>
<reference evidence="5" key="1">
    <citation type="journal article" date="2016" name="Front. Microbiol.">
        <title>Molecular Keys to the Janthinobacterium and Duganella spp. Interaction with the Plant Pathogen Fusarium graminearum.</title>
        <authorList>
            <person name="Haack F.S."/>
            <person name="Poehlein A."/>
            <person name="Kroger C."/>
            <person name="Voigt C.A."/>
            <person name="Piepenbring M."/>
            <person name="Bode H.B."/>
            <person name="Daniel R."/>
            <person name="Schafer W."/>
            <person name="Streit W.R."/>
        </authorList>
    </citation>
    <scope>NUCLEOTIDE SEQUENCE [LARGE SCALE GENOMIC DNA]</scope>
    <source>
        <strain evidence="5">T54</strain>
    </source>
</reference>
<feature type="domain" description="Transposase Tn5 dimerisation" evidence="2">
    <location>
        <begin position="319"/>
        <end position="407"/>
    </location>
</feature>
<dbReference type="EMBL" id="LROM01000066">
    <property type="protein sequence ID" value="OFA05372.1"/>
    <property type="molecule type" value="Genomic_DNA"/>
</dbReference>
<accession>A0A1E7WZ97</accession>
<dbReference type="Pfam" id="PF14706">
    <property type="entry name" value="Tnp_DNA_bind"/>
    <property type="match status" value="1"/>
</dbReference>
<dbReference type="InterPro" id="IPR002559">
    <property type="entry name" value="Transposase_11"/>
</dbReference>
<dbReference type="NCBIfam" id="NF033590">
    <property type="entry name" value="transpos_IS4_3"/>
    <property type="match status" value="1"/>
</dbReference>
<evidence type="ECO:0000259" key="1">
    <source>
        <dbReference type="Pfam" id="PF01609"/>
    </source>
</evidence>
<keyword evidence="4" id="KW-0378">Hydrolase</keyword>
<comment type="caution">
    <text evidence="4">The sequence shown here is derived from an EMBL/GenBank/DDBJ whole genome shotgun (WGS) entry which is preliminary data.</text>
</comment>
<proteinExistence type="predicted"/>
<dbReference type="AlphaFoldDB" id="A0A1E7WZ97"/>
<keyword evidence="5" id="KW-1185">Reference proteome</keyword>
<dbReference type="PANTHER" id="PTHR37319">
    <property type="entry name" value="TRANSPOSASE"/>
    <property type="match status" value="1"/>
</dbReference>
<dbReference type="PANTHER" id="PTHR37319:SF1">
    <property type="entry name" value="TRANSPOSASE TN5 DIMERISATION DOMAIN-CONTAINING PROTEIN"/>
    <property type="match status" value="1"/>
</dbReference>
<dbReference type="GO" id="GO:0016787">
    <property type="term" value="F:hydrolase activity"/>
    <property type="evidence" value="ECO:0007669"/>
    <property type="project" value="UniProtKB-KW"/>
</dbReference>
<dbReference type="InterPro" id="IPR012337">
    <property type="entry name" value="RNaseH-like_sf"/>
</dbReference>
<dbReference type="GO" id="GO:0003677">
    <property type="term" value="F:DNA binding"/>
    <property type="evidence" value="ECO:0007669"/>
    <property type="project" value="InterPro"/>
</dbReference>
<gene>
    <name evidence="4" type="primary">tnpA</name>
    <name evidence="4" type="ORF">DUPY_14860</name>
</gene>
<feature type="domain" description="Transposase Tn5-like N-terminal" evidence="3">
    <location>
        <begin position="2"/>
        <end position="34"/>
    </location>
</feature>
<dbReference type="GO" id="GO:0004803">
    <property type="term" value="F:transposase activity"/>
    <property type="evidence" value="ECO:0007669"/>
    <property type="project" value="InterPro"/>
</dbReference>
<dbReference type="Gene3D" id="1.10.740.10">
    <property type="entry name" value="Transferase Inhibitor Protein From Tn5, Chain"/>
    <property type="match status" value="1"/>
</dbReference>
<dbReference type="InterPro" id="IPR038215">
    <property type="entry name" value="TN5-like_N_sf"/>
</dbReference>
<evidence type="ECO:0000259" key="3">
    <source>
        <dbReference type="Pfam" id="PF14706"/>
    </source>
</evidence>
<organism evidence="4 5">
    <name type="scientific">Duganella phyllosphaerae</name>
    <dbReference type="NCBI Taxonomy" id="762836"/>
    <lineage>
        <taxon>Bacteria</taxon>
        <taxon>Pseudomonadati</taxon>
        <taxon>Pseudomonadota</taxon>
        <taxon>Betaproteobacteria</taxon>
        <taxon>Burkholderiales</taxon>
        <taxon>Oxalobacteraceae</taxon>
        <taxon>Telluria group</taxon>
        <taxon>Duganella</taxon>
    </lineage>
</organism>
<dbReference type="Pfam" id="PF01609">
    <property type="entry name" value="DDE_Tnp_1"/>
    <property type="match status" value="1"/>
</dbReference>
<dbReference type="InterPro" id="IPR014735">
    <property type="entry name" value="Transposase_Tn5-like_N"/>
</dbReference>
<evidence type="ECO:0000313" key="5">
    <source>
        <dbReference type="Proteomes" id="UP000175989"/>
    </source>
</evidence>
<dbReference type="Gene3D" id="3.90.350.10">
    <property type="entry name" value="Transposase Inhibitor Protein From Tn5, Chain A, domain 1"/>
    <property type="match status" value="1"/>
</dbReference>
<dbReference type="Gene3D" id="1.10.246.40">
    <property type="entry name" value="Tn5 transposase, domain 1"/>
    <property type="match status" value="1"/>
</dbReference>
<protein>
    <submittedName>
        <fullName evidence="4">Transposase for transposon Tn5</fullName>
        <ecNumber evidence="4">3.1.-.-</ecNumber>
    </submittedName>
</protein>
<dbReference type="EC" id="3.1.-.-" evidence="4"/>
<dbReference type="InterPro" id="IPR047768">
    <property type="entry name" value="Tn5p-like"/>
</dbReference>
<evidence type="ECO:0000259" key="2">
    <source>
        <dbReference type="Pfam" id="PF02281"/>
    </source>
</evidence>
<dbReference type="Proteomes" id="UP000175989">
    <property type="component" value="Unassembled WGS sequence"/>
</dbReference>
<name>A0A1E7WZ97_9BURK</name>
<dbReference type="Pfam" id="PF02281">
    <property type="entry name" value="Dimer_Tnp_Tn5"/>
    <property type="match status" value="1"/>
</dbReference>
<dbReference type="GO" id="GO:0006313">
    <property type="term" value="P:DNA transposition"/>
    <property type="evidence" value="ECO:0007669"/>
    <property type="project" value="InterPro"/>
</dbReference>
<sequence length="414" mass="46638">MERFAADPAASIPEACDGWGETIAAYRFLGNESVDWRDIMAPHWQRTQLRMQTEAVVLCLQDTTEFNFNGQEIAGLGPLSYDSQRGMYLHPTYAVTPARVALGVVDAWMWAREKRNEDGQRSGPKESARWVEGYDRIAEMALEMPGTRLVYVADCEADLMPLMQRAKHLDHRADLLVRAAHNRCLPDHGKLFDVTTGEAPMGEISFTMASRHGVKERVVRQQLWARRVELGAGKGGVVTVTCIVAREVDAPAGTKPVEWRLLTNRHAGSLEEVNELIDWYRARWEIEMLFDILKNACRVEALQLSGIDRLERALAMFMVVAWRVAYLMRQGRTHPDLDAGHYFDWAEIKAAYVLAKKPQPARPGVNEVLRLIAQRGGFLARKGDGEPGVKAIWKGLTKIPLVAEALREMNTAYD</sequence>